<dbReference type="EMBL" id="AP008232">
    <property type="protein sequence ID" value="BAE75585.1"/>
    <property type="molecule type" value="Genomic_DNA"/>
</dbReference>
<evidence type="ECO:0000256" key="1">
    <source>
        <dbReference type="SAM" id="MobiDB-lite"/>
    </source>
</evidence>
<evidence type="ECO:0000313" key="3">
    <source>
        <dbReference type="Proteomes" id="UP000001932"/>
    </source>
</evidence>
<dbReference type="AlphaFoldDB" id="Q2NQJ0"/>
<proteinExistence type="predicted"/>
<name>Q2NQJ0_SODGM</name>
<dbReference type="Proteomes" id="UP000001932">
    <property type="component" value="Chromosome"/>
</dbReference>
<feature type="region of interest" description="Disordered" evidence="1">
    <location>
        <begin position="96"/>
        <end position="117"/>
    </location>
</feature>
<protein>
    <submittedName>
        <fullName evidence="2">Uncharacterized protein</fullName>
    </submittedName>
</protein>
<reference evidence="2 3" key="1">
    <citation type="journal article" date="2006" name="Genome Res.">
        <title>Massive genome erosion and functional adaptations provide insights into the symbiotic lifestyle of Sodalis glossinidius in the tsetse host.</title>
        <authorList>
            <person name="Toh H."/>
            <person name="Weiss B.L."/>
            <person name="Perkin S.A.H."/>
            <person name="Yamashita A."/>
            <person name="Oshima K."/>
            <person name="Hattori M."/>
            <person name="Aksoy S."/>
        </authorList>
    </citation>
    <scope>NUCLEOTIDE SEQUENCE [LARGE SCALE GENOMIC DNA]</scope>
    <source>
        <strain evidence="3">morsitans</strain>
    </source>
</reference>
<keyword evidence="3" id="KW-1185">Reference proteome</keyword>
<gene>
    <name evidence="2" type="ordered locus">SG2310</name>
</gene>
<sequence>MKRSQRRKQQPTAATDTALDRTWRHVDPSPVLRGMFRYAPAGLYPLSPSFLSADVNLNSSINPSGVAFNANACRPRQPWSAAIAFKSGIIRSECDRPAPPVRINPRGRHPPAQRGGRTVLRRHEQRNRILRKSLAAPHPCVVAGGWRSLRCAARGSRRSAGFYGGWRRPRSRSLTEQPRHGPSLLRVQRLGNVAAAIVRQRLSVERPLHLLKAPFFRQQDLLPPANIKATVSSA</sequence>
<evidence type="ECO:0000313" key="2">
    <source>
        <dbReference type="EMBL" id="BAE75585.1"/>
    </source>
</evidence>
<dbReference type="HOGENOM" id="CLU_1184429_0_0_6"/>
<accession>Q2NQJ0</accession>
<organism evidence="2 3">
    <name type="scientific">Sodalis glossinidius (strain morsitans)</name>
    <dbReference type="NCBI Taxonomy" id="343509"/>
    <lineage>
        <taxon>Bacteria</taxon>
        <taxon>Pseudomonadati</taxon>
        <taxon>Pseudomonadota</taxon>
        <taxon>Gammaproteobacteria</taxon>
        <taxon>Enterobacterales</taxon>
        <taxon>Bruguierivoracaceae</taxon>
        <taxon>Sodalis</taxon>
    </lineage>
</organism>
<feature type="region of interest" description="Disordered" evidence="1">
    <location>
        <begin position="1"/>
        <end position="20"/>
    </location>
</feature>
<dbReference type="KEGG" id="sgl:SG2310"/>